<dbReference type="Proteomes" id="UP000281604">
    <property type="component" value="Unassembled WGS sequence"/>
</dbReference>
<dbReference type="EMBL" id="RBQE01000511">
    <property type="protein sequence ID" value="RMO98369.1"/>
    <property type="molecule type" value="Genomic_DNA"/>
</dbReference>
<comment type="caution">
    <text evidence="1">The sequence shown here is derived from an EMBL/GenBank/DDBJ whole genome shotgun (WGS) entry which is preliminary data.</text>
</comment>
<protein>
    <submittedName>
        <fullName evidence="1">Uncharacterized protein</fullName>
    </submittedName>
</protein>
<accession>A0A3M3ZW88</accession>
<proteinExistence type="predicted"/>
<evidence type="ECO:0000313" key="2">
    <source>
        <dbReference type="Proteomes" id="UP000281604"/>
    </source>
</evidence>
<evidence type="ECO:0000313" key="1">
    <source>
        <dbReference type="EMBL" id="RMO98369.1"/>
    </source>
</evidence>
<organism evidence="1 2">
    <name type="scientific">Pseudomonas syringae pv. persicae</name>
    <dbReference type="NCBI Taxonomy" id="237306"/>
    <lineage>
        <taxon>Bacteria</taxon>
        <taxon>Pseudomonadati</taxon>
        <taxon>Pseudomonadota</taxon>
        <taxon>Gammaproteobacteria</taxon>
        <taxon>Pseudomonadales</taxon>
        <taxon>Pseudomonadaceae</taxon>
        <taxon>Pseudomonas</taxon>
    </lineage>
</organism>
<dbReference type="AlphaFoldDB" id="A0A3M3ZW88"/>
<gene>
    <name evidence="1" type="ORF">ALQ30_200508</name>
</gene>
<reference evidence="1 2" key="1">
    <citation type="submission" date="2018-08" db="EMBL/GenBank/DDBJ databases">
        <title>Recombination of ecologically and evolutionarily significant loci maintains genetic cohesion in the Pseudomonas syringae species complex.</title>
        <authorList>
            <person name="Dillon M."/>
            <person name="Thakur S."/>
            <person name="Almeida R.N.D."/>
            <person name="Weir B.S."/>
            <person name="Guttman D.S."/>
        </authorList>
    </citation>
    <scope>NUCLEOTIDE SEQUENCE [LARGE SCALE GENOMIC DNA]</scope>
    <source>
        <strain evidence="1 2">ICMP 3706</strain>
    </source>
</reference>
<sequence>MRSTSGFPDWALRGAMVICSAKSVSIQRVCTPNRSALVKSAWSITARWNGSTEAMPSMLNSARARRARVIACSRVAPVTISLAIIESQVLGTLEPLTTPLSRPAIATSGLTVSVICPGVGKKPLPASSALMRNSKLWPRGVGVSLNDNGRPSAIRSCSITKSTPVVSSVTGCSTCKRVLTSRNDRVPSWLSRNSTVPAPT</sequence>
<name>A0A3M3ZW88_9PSED</name>